<dbReference type="Proteomes" id="UP000429595">
    <property type="component" value="Unassembled WGS sequence"/>
</dbReference>
<evidence type="ECO:0000256" key="2">
    <source>
        <dbReference type="ARBA" id="ARBA00006434"/>
    </source>
</evidence>
<evidence type="ECO:0000256" key="5">
    <source>
        <dbReference type="ARBA" id="ARBA00022989"/>
    </source>
</evidence>
<keyword evidence="4 8" id="KW-0812">Transmembrane</keyword>
<reference evidence="9 10" key="1">
    <citation type="submission" date="2019-10" db="EMBL/GenBank/DDBJ databases">
        <title>Bacillus aerolatum sp. nov., isolated from bioaerosol of sport playgrounds.</title>
        <authorList>
            <person name="Chen P."/>
            <person name="Zhang G."/>
        </authorList>
    </citation>
    <scope>NUCLEOTIDE SEQUENCE [LARGE SCALE GENOMIC DNA]</scope>
    <source>
        <strain evidence="9 10">CX253</strain>
    </source>
</reference>
<dbReference type="PANTHER" id="PTHR48086">
    <property type="entry name" value="SODIUM/PROLINE SYMPORTER-RELATED"/>
    <property type="match status" value="1"/>
</dbReference>
<evidence type="ECO:0000256" key="3">
    <source>
        <dbReference type="ARBA" id="ARBA00022448"/>
    </source>
</evidence>
<dbReference type="Pfam" id="PF00474">
    <property type="entry name" value="SSF"/>
    <property type="match status" value="1"/>
</dbReference>
<dbReference type="GO" id="GO:0022857">
    <property type="term" value="F:transmembrane transporter activity"/>
    <property type="evidence" value="ECO:0007669"/>
    <property type="project" value="InterPro"/>
</dbReference>
<keyword evidence="3" id="KW-0813">Transport</keyword>
<feature type="transmembrane region" description="Helical" evidence="8">
    <location>
        <begin position="116"/>
        <end position="147"/>
    </location>
</feature>
<dbReference type="InterPro" id="IPR050277">
    <property type="entry name" value="Sodium:Solute_Symporter"/>
</dbReference>
<evidence type="ECO:0000256" key="6">
    <source>
        <dbReference type="ARBA" id="ARBA00023136"/>
    </source>
</evidence>
<organism evidence="9 10">
    <name type="scientific">Bacillus aerolatus</name>
    <dbReference type="NCBI Taxonomy" id="2653354"/>
    <lineage>
        <taxon>Bacteria</taxon>
        <taxon>Bacillati</taxon>
        <taxon>Bacillota</taxon>
        <taxon>Bacilli</taxon>
        <taxon>Bacillales</taxon>
        <taxon>Bacillaceae</taxon>
        <taxon>Bacillus</taxon>
    </lineage>
</organism>
<feature type="transmembrane region" description="Helical" evidence="8">
    <location>
        <begin position="44"/>
        <end position="64"/>
    </location>
</feature>
<evidence type="ECO:0000256" key="1">
    <source>
        <dbReference type="ARBA" id="ARBA00004141"/>
    </source>
</evidence>
<feature type="transmembrane region" description="Helical" evidence="8">
    <location>
        <begin position="183"/>
        <end position="207"/>
    </location>
</feature>
<dbReference type="PROSITE" id="PS50283">
    <property type="entry name" value="NA_SOLUT_SYMP_3"/>
    <property type="match status" value="1"/>
</dbReference>
<proteinExistence type="inferred from homology"/>
<dbReference type="AlphaFoldDB" id="A0A6I1FGN8"/>
<feature type="transmembrane region" description="Helical" evidence="8">
    <location>
        <begin position="433"/>
        <end position="451"/>
    </location>
</feature>
<dbReference type="GO" id="GO:0005886">
    <property type="term" value="C:plasma membrane"/>
    <property type="evidence" value="ECO:0007669"/>
    <property type="project" value="TreeGrafter"/>
</dbReference>
<evidence type="ECO:0000313" key="10">
    <source>
        <dbReference type="Proteomes" id="UP000429595"/>
    </source>
</evidence>
<dbReference type="Gene3D" id="1.20.1730.10">
    <property type="entry name" value="Sodium/glucose cotransporter"/>
    <property type="match status" value="1"/>
</dbReference>
<comment type="similarity">
    <text evidence="2 7">Belongs to the sodium:solute symporter (SSF) (TC 2.A.21) family.</text>
</comment>
<accession>A0A6I1FGN8</accession>
<dbReference type="RefSeq" id="WP_152150309.1">
    <property type="nucleotide sequence ID" value="NZ_WEIO01000003.1"/>
</dbReference>
<gene>
    <name evidence="9" type="ORF">F9802_06215</name>
</gene>
<comment type="subcellular location">
    <subcellularLocation>
        <location evidence="1">Membrane</location>
        <topology evidence="1">Multi-pass membrane protein</topology>
    </subcellularLocation>
</comment>
<evidence type="ECO:0000256" key="7">
    <source>
        <dbReference type="RuleBase" id="RU362091"/>
    </source>
</evidence>
<evidence type="ECO:0000256" key="8">
    <source>
        <dbReference type="SAM" id="Phobius"/>
    </source>
</evidence>
<feature type="transmembrane region" description="Helical" evidence="8">
    <location>
        <begin position="261"/>
        <end position="281"/>
    </location>
</feature>
<keyword evidence="5 8" id="KW-1133">Transmembrane helix</keyword>
<protein>
    <submittedName>
        <fullName evidence="9">Sodium:solute symporter family protein</fullName>
    </submittedName>
</protein>
<keyword evidence="6 8" id="KW-0472">Membrane</keyword>
<dbReference type="PANTHER" id="PTHR48086:SF7">
    <property type="entry name" value="SODIUM-SOLUTE SYMPORTER-RELATED"/>
    <property type="match status" value="1"/>
</dbReference>
<feature type="transmembrane region" description="Helical" evidence="8">
    <location>
        <begin position="293"/>
        <end position="319"/>
    </location>
</feature>
<dbReference type="CDD" id="cd10322">
    <property type="entry name" value="SLC5sbd"/>
    <property type="match status" value="1"/>
</dbReference>
<feature type="transmembrane region" description="Helical" evidence="8">
    <location>
        <begin position="354"/>
        <end position="374"/>
    </location>
</feature>
<dbReference type="InterPro" id="IPR001734">
    <property type="entry name" value="Na/solute_symporter"/>
</dbReference>
<dbReference type="InterPro" id="IPR038377">
    <property type="entry name" value="Na/Glc_symporter_sf"/>
</dbReference>
<feature type="transmembrane region" description="Helical" evidence="8">
    <location>
        <begin position="153"/>
        <end position="176"/>
    </location>
</feature>
<feature type="transmembrane region" description="Helical" evidence="8">
    <location>
        <begin position="76"/>
        <end position="95"/>
    </location>
</feature>
<dbReference type="EMBL" id="WEIO01000003">
    <property type="protein sequence ID" value="KAB7707345.1"/>
    <property type="molecule type" value="Genomic_DNA"/>
</dbReference>
<sequence length="487" mass="53292">MAWYLSYILIYFLFMFAVGFYYFTKVKTSDSYLIAGWNMGFWNIVGTIISTNCGAAVFIGWIGMGFTVGVSGFFKFALPAYLTSMLLVAVFSKPLRRQRLYTLADLFSERFGSKTGIIPSILSAFIYSVPTTALQIVGMSTVFSIVFNIDPKIGIALSFALILGFTILGGLVATIVTDAIQSVILIVGIFVLAFVTLKFGGGLAHVIESTPRDYLTPLGAGGLNEVLMFALSVAPFYLIWQSTWQRIFASKTEKIAIQAGLIGHVITLGISVLPFSIGVTARQFVPADIHPDLIFSHITVELLTPAIGGIVIVGLLSALMTGADSFILQGSSNITQDLYFRLFNPKASEKQMMFVARLSVVVISVLALIFAYFMTDIISMYQWALRISATTLVFPFLAIMFWRRTTNTGIISSMIAACLATIIWPFFGTNIDQVIPGFIVSIATVVIVSLFTKHSPSETIKAVFWEDLPSASNRGAEESETEQTNII</sequence>
<evidence type="ECO:0000313" key="9">
    <source>
        <dbReference type="EMBL" id="KAB7707345.1"/>
    </source>
</evidence>
<evidence type="ECO:0000256" key="4">
    <source>
        <dbReference type="ARBA" id="ARBA00022692"/>
    </source>
</evidence>
<feature type="transmembrane region" description="Helical" evidence="8">
    <location>
        <begin position="219"/>
        <end position="240"/>
    </location>
</feature>
<comment type="caution">
    <text evidence="9">The sequence shown here is derived from an EMBL/GenBank/DDBJ whole genome shotgun (WGS) entry which is preliminary data.</text>
</comment>
<feature type="transmembrane region" description="Helical" evidence="8">
    <location>
        <begin position="6"/>
        <end position="23"/>
    </location>
</feature>
<feature type="transmembrane region" description="Helical" evidence="8">
    <location>
        <begin position="409"/>
        <end position="427"/>
    </location>
</feature>
<keyword evidence="10" id="KW-1185">Reference proteome</keyword>
<name>A0A6I1FGN8_9BACI</name>
<feature type="transmembrane region" description="Helical" evidence="8">
    <location>
        <begin position="380"/>
        <end position="402"/>
    </location>
</feature>